<organism evidence="2 3">
    <name type="scientific">Dipteronia dyeriana</name>
    <dbReference type="NCBI Taxonomy" id="168575"/>
    <lineage>
        <taxon>Eukaryota</taxon>
        <taxon>Viridiplantae</taxon>
        <taxon>Streptophyta</taxon>
        <taxon>Embryophyta</taxon>
        <taxon>Tracheophyta</taxon>
        <taxon>Spermatophyta</taxon>
        <taxon>Magnoliopsida</taxon>
        <taxon>eudicotyledons</taxon>
        <taxon>Gunneridae</taxon>
        <taxon>Pentapetalae</taxon>
        <taxon>rosids</taxon>
        <taxon>malvids</taxon>
        <taxon>Sapindales</taxon>
        <taxon>Sapindaceae</taxon>
        <taxon>Hippocastanoideae</taxon>
        <taxon>Acereae</taxon>
        <taxon>Dipteronia</taxon>
    </lineage>
</organism>
<feature type="domain" description="RNase H type-1" evidence="1">
    <location>
        <begin position="14"/>
        <end position="135"/>
    </location>
</feature>
<comment type="caution">
    <text evidence="2">The sequence shown here is derived from an EMBL/GenBank/DDBJ whole genome shotgun (WGS) entry which is preliminary data.</text>
</comment>
<reference evidence="2" key="1">
    <citation type="journal article" date="2023" name="Plant J.">
        <title>Genome sequences and population genomics provide insights into the demographic history, inbreeding, and mutation load of two 'living fossil' tree species of Dipteronia.</title>
        <authorList>
            <person name="Feng Y."/>
            <person name="Comes H.P."/>
            <person name="Chen J."/>
            <person name="Zhu S."/>
            <person name="Lu R."/>
            <person name="Zhang X."/>
            <person name="Li P."/>
            <person name="Qiu J."/>
            <person name="Olsen K.M."/>
            <person name="Qiu Y."/>
        </authorList>
    </citation>
    <scope>NUCLEOTIDE SEQUENCE</scope>
    <source>
        <strain evidence="2">KIB01</strain>
    </source>
</reference>
<dbReference type="Pfam" id="PF13456">
    <property type="entry name" value="RVT_3"/>
    <property type="match status" value="1"/>
</dbReference>
<dbReference type="EMBL" id="JANJYI010000001">
    <property type="protein sequence ID" value="KAK2663302.1"/>
    <property type="molecule type" value="Genomic_DNA"/>
</dbReference>
<dbReference type="InterPro" id="IPR036397">
    <property type="entry name" value="RNaseH_sf"/>
</dbReference>
<evidence type="ECO:0000259" key="1">
    <source>
        <dbReference type="Pfam" id="PF13456"/>
    </source>
</evidence>
<dbReference type="GO" id="GO:0004523">
    <property type="term" value="F:RNA-DNA hybrid ribonuclease activity"/>
    <property type="evidence" value="ECO:0007669"/>
    <property type="project" value="InterPro"/>
</dbReference>
<dbReference type="InterPro" id="IPR002156">
    <property type="entry name" value="RNaseH_domain"/>
</dbReference>
<dbReference type="SUPFAM" id="SSF53098">
    <property type="entry name" value="Ribonuclease H-like"/>
    <property type="match status" value="1"/>
</dbReference>
<dbReference type="Gene3D" id="3.30.420.10">
    <property type="entry name" value="Ribonuclease H-like superfamily/Ribonuclease H"/>
    <property type="match status" value="1"/>
</dbReference>
<accession>A0AAD9XQ40</accession>
<sequence>MIWLPLALSWIKVNTDGVALSSLGVRGCEDVFRNCRSYMKGCFAIPLGQVFAFEVELLVASMNINFAWKYGWRFIWMESDSSYVVQLLSSCFEHVPWKVRQAWQRCIFQISQMKFQVPHIFKEGNQVTYTLSKHALGLKVDSWWFFAPSF</sequence>
<name>A0AAD9XQ40_9ROSI</name>
<proteinExistence type="predicted"/>
<keyword evidence="3" id="KW-1185">Reference proteome</keyword>
<gene>
    <name evidence="2" type="ORF">Ddye_001876</name>
</gene>
<dbReference type="InterPro" id="IPR053151">
    <property type="entry name" value="RNase_H-like"/>
</dbReference>
<evidence type="ECO:0000313" key="3">
    <source>
        <dbReference type="Proteomes" id="UP001280121"/>
    </source>
</evidence>
<dbReference type="InterPro" id="IPR044730">
    <property type="entry name" value="RNase_H-like_dom_plant"/>
</dbReference>
<dbReference type="GO" id="GO:0003676">
    <property type="term" value="F:nucleic acid binding"/>
    <property type="evidence" value="ECO:0007669"/>
    <property type="project" value="InterPro"/>
</dbReference>
<dbReference type="PANTHER" id="PTHR47723:SF23">
    <property type="entry name" value="REVERSE TRANSCRIPTASE-LIKE PROTEIN"/>
    <property type="match status" value="1"/>
</dbReference>
<dbReference type="AlphaFoldDB" id="A0AAD9XQ40"/>
<dbReference type="PANTHER" id="PTHR47723">
    <property type="entry name" value="OS05G0353850 PROTEIN"/>
    <property type="match status" value="1"/>
</dbReference>
<dbReference type="InterPro" id="IPR012337">
    <property type="entry name" value="RNaseH-like_sf"/>
</dbReference>
<evidence type="ECO:0000313" key="2">
    <source>
        <dbReference type="EMBL" id="KAK2663302.1"/>
    </source>
</evidence>
<dbReference type="Proteomes" id="UP001280121">
    <property type="component" value="Unassembled WGS sequence"/>
</dbReference>
<dbReference type="CDD" id="cd06222">
    <property type="entry name" value="RNase_H_like"/>
    <property type="match status" value="1"/>
</dbReference>
<protein>
    <recommendedName>
        <fullName evidence="1">RNase H type-1 domain-containing protein</fullName>
    </recommendedName>
</protein>